<evidence type="ECO:0000313" key="10">
    <source>
        <dbReference type="Proteomes" id="UP000612585"/>
    </source>
</evidence>
<evidence type="ECO:0000256" key="6">
    <source>
        <dbReference type="ARBA" id="ARBA00023136"/>
    </source>
</evidence>
<dbReference type="CDD" id="cd17321">
    <property type="entry name" value="MFS_MMR_MDR_like"/>
    <property type="match status" value="1"/>
</dbReference>
<feature type="transmembrane region" description="Helical" evidence="7">
    <location>
        <begin position="21"/>
        <end position="42"/>
    </location>
</feature>
<feature type="transmembrane region" description="Helical" evidence="7">
    <location>
        <begin position="115"/>
        <end position="137"/>
    </location>
</feature>
<dbReference type="Gene3D" id="1.20.1250.20">
    <property type="entry name" value="MFS general substrate transporter like domains"/>
    <property type="match status" value="1"/>
</dbReference>
<keyword evidence="2" id="KW-0813">Transport</keyword>
<keyword evidence="10" id="KW-1185">Reference proteome</keyword>
<dbReference type="PROSITE" id="PS50850">
    <property type="entry name" value="MFS"/>
    <property type="match status" value="1"/>
</dbReference>
<dbReference type="GO" id="GO:0005886">
    <property type="term" value="C:plasma membrane"/>
    <property type="evidence" value="ECO:0007669"/>
    <property type="project" value="UniProtKB-SubCell"/>
</dbReference>
<protein>
    <submittedName>
        <fullName evidence="9">MFS transporter</fullName>
    </submittedName>
</protein>
<organism evidence="9 10">
    <name type="scientific">Virgisporangium aurantiacum</name>
    <dbReference type="NCBI Taxonomy" id="175570"/>
    <lineage>
        <taxon>Bacteria</taxon>
        <taxon>Bacillati</taxon>
        <taxon>Actinomycetota</taxon>
        <taxon>Actinomycetes</taxon>
        <taxon>Micromonosporales</taxon>
        <taxon>Micromonosporaceae</taxon>
        <taxon>Virgisporangium</taxon>
    </lineage>
</organism>
<feature type="transmembrane region" description="Helical" evidence="7">
    <location>
        <begin position="414"/>
        <end position="431"/>
    </location>
</feature>
<keyword evidence="3" id="KW-1003">Cell membrane</keyword>
<feature type="transmembrane region" description="Helical" evidence="7">
    <location>
        <begin position="210"/>
        <end position="228"/>
    </location>
</feature>
<sequence>MSTLTMDRPGQHEEHKRRRNIGWILAAVGIPVFMVTLDNLVVTTALPVIRTSLGASITDLQWFVNAYTLPFAAFLLTAAALGDRIGRRRMFIAGIAVFTLASAAAAIAVEPWQLIAARSVQGLAGAAVAPLSLTLLAQAVPDRMRSAAVGIWGGISGLGVAVGPVVGGAVVEGLDWSWIFWLNVPVGVLAVVLAATVLPESRGGAVRLDPLGLVLSAAGMLLLVWGVIDGPDHGWTSTRVLSMLTGGAVLIAAFIAWQWRAKAPMLPLRLFRSRGFSLVNVVTLTFSAGAFGSVFLLAQFFQVVQGLSPLDAGIRTLPWTMAPMVVAPLAGIFADRLGLRNLIVAGQISLAAGVFWIAAATTTTVDYSDLVIAFVLAGIGMGLTFAPISTMALASTEENLRGVASGANNTIRELGVAVGVAVLASVFSSNGGYASRESFVDGIVPAVMVGAAIIAVGAVIAAFLPGRKAAGS</sequence>
<evidence type="ECO:0000256" key="3">
    <source>
        <dbReference type="ARBA" id="ARBA00022475"/>
    </source>
</evidence>
<dbReference type="RefSeq" id="WP_204009779.1">
    <property type="nucleotide sequence ID" value="NZ_BOPG01000093.1"/>
</dbReference>
<gene>
    <name evidence="9" type="ORF">Vau01_109100</name>
</gene>
<evidence type="ECO:0000256" key="5">
    <source>
        <dbReference type="ARBA" id="ARBA00022989"/>
    </source>
</evidence>
<feature type="transmembrane region" description="Helical" evidence="7">
    <location>
        <begin position="341"/>
        <end position="359"/>
    </location>
</feature>
<evidence type="ECO:0000256" key="2">
    <source>
        <dbReference type="ARBA" id="ARBA00022448"/>
    </source>
</evidence>
<keyword evidence="5 7" id="KW-1133">Transmembrane helix</keyword>
<comment type="caution">
    <text evidence="9">The sequence shown here is derived from an EMBL/GenBank/DDBJ whole genome shotgun (WGS) entry which is preliminary data.</text>
</comment>
<feature type="transmembrane region" description="Helical" evidence="7">
    <location>
        <begin position="62"/>
        <end position="81"/>
    </location>
</feature>
<reference evidence="9" key="1">
    <citation type="submission" date="2021-01" db="EMBL/GenBank/DDBJ databases">
        <title>Whole genome shotgun sequence of Virgisporangium aurantiacum NBRC 16421.</title>
        <authorList>
            <person name="Komaki H."/>
            <person name="Tamura T."/>
        </authorList>
    </citation>
    <scope>NUCLEOTIDE SEQUENCE</scope>
    <source>
        <strain evidence="9">NBRC 16421</strain>
    </source>
</reference>
<evidence type="ECO:0000259" key="8">
    <source>
        <dbReference type="PROSITE" id="PS50850"/>
    </source>
</evidence>
<dbReference type="InterPro" id="IPR004638">
    <property type="entry name" value="EmrB-like"/>
</dbReference>
<dbReference type="PANTHER" id="PTHR42718:SF42">
    <property type="entry name" value="EXPORT PROTEIN"/>
    <property type="match status" value="1"/>
</dbReference>
<keyword evidence="6 7" id="KW-0472">Membrane</keyword>
<feature type="transmembrane region" description="Helical" evidence="7">
    <location>
        <begin position="371"/>
        <end position="394"/>
    </location>
</feature>
<dbReference type="InterPro" id="IPR011701">
    <property type="entry name" value="MFS"/>
</dbReference>
<dbReference type="EMBL" id="BOPG01000093">
    <property type="protein sequence ID" value="GIJ63394.1"/>
    <property type="molecule type" value="Genomic_DNA"/>
</dbReference>
<dbReference type="AlphaFoldDB" id="A0A8J3ZFW4"/>
<feature type="transmembrane region" description="Helical" evidence="7">
    <location>
        <begin position="176"/>
        <end position="198"/>
    </location>
</feature>
<accession>A0A8J3ZFW4</accession>
<evidence type="ECO:0000256" key="7">
    <source>
        <dbReference type="SAM" id="Phobius"/>
    </source>
</evidence>
<dbReference type="PANTHER" id="PTHR42718">
    <property type="entry name" value="MAJOR FACILITATOR SUPERFAMILY MULTIDRUG TRANSPORTER MFSC"/>
    <property type="match status" value="1"/>
</dbReference>
<keyword evidence="4 7" id="KW-0812">Transmembrane</keyword>
<feature type="transmembrane region" description="Helical" evidence="7">
    <location>
        <begin position="240"/>
        <end position="257"/>
    </location>
</feature>
<comment type="subcellular location">
    <subcellularLocation>
        <location evidence="1">Cell membrane</location>
        <topology evidence="1">Multi-pass membrane protein</topology>
    </subcellularLocation>
</comment>
<dbReference type="Gene3D" id="1.20.1720.10">
    <property type="entry name" value="Multidrug resistance protein D"/>
    <property type="match status" value="1"/>
</dbReference>
<dbReference type="SUPFAM" id="SSF103473">
    <property type="entry name" value="MFS general substrate transporter"/>
    <property type="match status" value="1"/>
</dbReference>
<feature type="transmembrane region" description="Helical" evidence="7">
    <location>
        <begin position="443"/>
        <end position="464"/>
    </location>
</feature>
<feature type="transmembrane region" description="Helical" evidence="7">
    <location>
        <begin position="90"/>
        <end position="109"/>
    </location>
</feature>
<evidence type="ECO:0000256" key="1">
    <source>
        <dbReference type="ARBA" id="ARBA00004651"/>
    </source>
</evidence>
<dbReference type="GO" id="GO:0022857">
    <property type="term" value="F:transmembrane transporter activity"/>
    <property type="evidence" value="ECO:0007669"/>
    <property type="project" value="InterPro"/>
</dbReference>
<feature type="transmembrane region" description="Helical" evidence="7">
    <location>
        <begin position="316"/>
        <end position="334"/>
    </location>
</feature>
<dbReference type="PRINTS" id="PR01036">
    <property type="entry name" value="TCRTETB"/>
</dbReference>
<dbReference type="InterPro" id="IPR020846">
    <property type="entry name" value="MFS_dom"/>
</dbReference>
<dbReference type="Proteomes" id="UP000612585">
    <property type="component" value="Unassembled WGS sequence"/>
</dbReference>
<feature type="transmembrane region" description="Helical" evidence="7">
    <location>
        <begin position="278"/>
        <end position="304"/>
    </location>
</feature>
<feature type="transmembrane region" description="Helical" evidence="7">
    <location>
        <begin position="149"/>
        <end position="170"/>
    </location>
</feature>
<evidence type="ECO:0000256" key="4">
    <source>
        <dbReference type="ARBA" id="ARBA00022692"/>
    </source>
</evidence>
<dbReference type="Pfam" id="PF07690">
    <property type="entry name" value="MFS_1"/>
    <property type="match status" value="1"/>
</dbReference>
<proteinExistence type="predicted"/>
<feature type="domain" description="Major facilitator superfamily (MFS) profile" evidence="8">
    <location>
        <begin position="24"/>
        <end position="469"/>
    </location>
</feature>
<dbReference type="InterPro" id="IPR036259">
    <property type="entry name" value="MFS_trans_sf"/>
</dbReference>
<name>A0A8J3ZFW4_9ACTN</name>
<evidence type="ECO:0000313" key="9">
    <source>
        <dbReference type="EMBL" id="GIJ63394.1"/>
    </source>
</evidence>
<dbReference type="NCBIfam" id="TIGR00711">
    <property type="entry name" value="efflux_EmrB"/>
    <property type="match status" value="1"/>
</dbReference>